<gene>
    <name evidence="2" type="primary">LOC142180953</name>
</gene>
<reference evidence="1" key="1">
    <citation type="journal article" date="2014" name="Nat. Commun.">
        <title>The tobacco genome sequence and its comparison with those of tomato and potato.</title>
        <authorList>
            <person name="Sierro N."/>
            <person name="Battey J.N."/>
            <person name="Ouadi S."/>
            <person name="Bakaher N."/>
            <person name="Bovet L."/>
            <person name="Willig A."/>
            <person name="Goepfert S."/>
            <person name="Peitsch M.C."/>
            <person name="Ivanov N.V."/>
        </authorList>
    </citation>
    <scope>NUCLEOTIDE SEQUENCE [LARGE SCALE GENOMIC DNA]</scope>
</reference>
<dbReference type="Proteomes" id="UP000790787">
    <property type="component" value="Chromosome 5"/>
</dbReference>
<protein>
    <submittedName>
        <fullName evidence="2">Uncharacterized protein LOC142180953</fullName>
    </submittedName>
</protein>
<evidence type="ECO:0000313" key="2">
    <source>
        <dbReference type="RefSeq" id="XP_075109159.1"/>
    </source>
</evidence>
<name>A0AC58UIW2_TOBAC</name>
<keyword evidence="1" id="KW-1185">Reference proteome</keyword>
<organism evidence="1 2">
    <name type="scientific">Nicotiana tabacum</name>
    <name type="common">Common tobacco</name>
    <dbReference type="NCBI Taxonomy" id="4097"/>
    <lineage>
        <taxon>Eukaryota</taxon>
        <taxon>Viridiplantae</taxon>
        <taxon>Streptophyta</taxon>
        <taxon>Embryophyta</taxon>
        <taxon>Tracheophyta</taxon>
        <taxon>Spermatophyta</taxon>
        <taxon>Magnoliopsida</taxon>
        <taxon>eudicotyledons</taxon>
        <taxon>Gunneridae</taxon>
        <taxon>Pentapetalae</taxon>
        <taxon>asterids</taxon>
        <taxon>lamiids</taxon>
        <taxon>Solanales</taxon>
        <taxon>Solanaceae</taxon>
        <taxon>Nicotianoideae</taxon>
        <taxon>Nicotianeae</taxon>
        <taxon>Nicotiana</taxon>
    </lineage>
</organism>
<dbReference type="RefSeq" id="XP_075109159.1">
    <property type="nucleotide sequence ID" value="XM_075253058.1"/>
</dbReference>
<evidence type="ECO:0000313" key="1">
    <source>
        <dbReference type="Proteomes" id="UP000790787"/>
    </source>
</evidence>
<sequence length="233" mass="27807">MGDQKCILSVVYGFYTIERRKQLWESLTKIGRKISAPWPIGGDFNSVLQLQDRMRGNTISMAEIQDFNKCVQDLRLSELAWEGEYYTWSNKQDGSDRIWSRIDRMFGNYEWMMQWGHAATTYDVPFISDHAPMNLCLTFSQGTRKTPFKFFNVWAEHESFLSSVQQIWQQRIHSKNMQNIWLKLKTLRPMLRKLNVEEFKFIRKKIEKARIDLDRVQRSITTNFSDELLLEEK</sequence>
<proteinExistence type="predicted"/>
<reference evidence="2" key="2">
    <citation type="submission" date="2025-08" db="UniProtKB">
        <authorList>
            <consortium name="RefSeq"/>
        </authorList>
    </citation>
    <scope>IDENTIFICATION</scope>
    <source>
        <tissue evidence="2">Leaf</tissue>
    </source>
</reference>
<accession>A0AC58UIW2</accession>